<dbReference type="OrthoDB" id="4160813at2759"/>
<feature type="compositionally biased region" description="Low complexity" evidence="1">
    <location>
        <begin position="178"/>
        <end position="190"/>
    </location>
</feature>
<keyword evidence="3" id="KW-1185">Reference proteome</keyword>
<proteinExistence type="predicted"/>
<dbReference type="RefSeq" id="XP_013289575.1">
    <property type="nucleotide sequence ID" value="XM_013434121.1"/>
</dbReference>
<dbReference type="EMBL" id="KN846969">
    <property type="protein sequence ID" value="KIW85767.1"/>
    <property type="molecule type" value="Genomic_DNA"/>
</dbReference>
<dbReference type="AlphaFoldDB" id="A0A0D2FGD2"/>
<evidence type="ECO:0000313" key="2">
    <source>
        <dbReference type="EMBL" id="KIW85767.1"/>
    </source>
</evidence>
<feature type="compositionally biased region" description="Basic and acidic residues" evidence="1">
    <location>
        <begin position="145"/>
        <end position="156"/>
    </location>
</feature>
<protein>
    <submittedName>
        <fullName evidence="2">Uncharacterized protein</fullName>
    </submittedName>
</protein>
<organism evidence="2 3">
    <name type="scientific">Fonsecaea pedrosoi CBS 271.37</name>
    <dbReference type="NCBI Taxonomy" id="1442368"/>
    <lineage>
        <taxon>Eukaryota</taxon>
        <taxon>Fungi</taxon>
        <taxon>Dikarya</taxon>
        <taxon>Ascomycota</taxon>
        <taxon>Pezizomycotina</taxon>
        <taxon>Eurotiomycetes</taxon>
        <taxon>Chaetothyriomycetidae</taxon>
        <taxon>Chaetothyriales</taxon>
        <taxon>Herpotrichiellaceae</taxon>
        <taxon>Fonsecaea</taxon>
    </lineage>
</organism>
<feature type="region of interest" description="Disordered" evidence="1">
    <location>
        <begin position="295"/>
        <end position="333"/>
    </location>
</feature>
<feature type="region of interest" description="Disordered" evidence="1">
    <location>
        <begin position="134"/>
        <end position="190"/>
    </location>
</feature>
<feature type="compositionally biased region" description="Polar residues" evidence="1">
    <location>
        <begin position="74"/>
        <end position="84"/>
    </location>
</feature>
<evidence type="ECO:0000313" key="3">
    <source>
        <dbReference type="Proteomes" id="UP000053029"/>
    </source>
</evidence>
<name>A0A0D2FGD2_9EURO</name>
<feature type="compositionally biased region" description="Polar residues" evidence="1">
    <location>
        <begin position="91"/>
        <end position="101"/>
    </location>
</feature>
<feature type="compositionally biased region" description="Polar residues" evidence="1">
    <location>
        <begin position="47"/>
        <end position="56"/>
    </location>
</feature>
<sequence length="359" mass="39424">MSFIDLLFPQKELEALGNKWHEPAPKRRKLDSGSIQVVKGSFGGQCRPSSNEQYLQQRRHRVSTPASLQYGRPPSSSLEHTNVRGTKRANSDSQSFSSTPNVDVDAQMTKAMSWLPSFIEPSLVRNYLQHLHPKDRHRYTISHVPKPDSRPRERQPQPRPSPPSVVEEALSSPGSLIADTSASPASTDSCPTPAAICEQFRSGPFGHIFDGMRLTDNEREMMEDLLSPSAPLTEDGVAWGQQAPLKEAPPTIQLAPEDYAEIDQALLQNMTTPLEKLSGRPTGFAVSESTCADDEYDVHSSGLSPAAEEAEAPETGEAETAETAEPVEEQTTSHRGFVVYDYSVLSVDDFFDLDEASSS</sequence>
<gene>
    <name evidence="2" type="ORF">Z517_01159</name>
</gene>
<dbReference type="GeneID" id="25300649"/>
<feature type="compositionally biased region" description="Acidic residues" evidence="1">
    <location>
        <begin position="308"/>
        <end position="328"/>
    </location>
</feature>
<dbReference type="Proteomes" id="UP000053029">
    <property type="component" value="Unassembled WGS sequence"/>
</dbReference>
<evidence type="ECO:0000256" key="1">
    <source>
        <dbReference type="SAM" id="MobiDB-lite"/>
    </source>
</evidence>
<accession>A0A0D2FGD2</accession>
<dbReference type="VEuPathDB" id="FungiDB:Z517_01159"/>
<feature type="region of interest" description="Disordered" evidence="1">
    <location>
        <begin position="39"/>
        <end position="101"/>
    </location>
</feature>
<reference evidence="2 3" key="1">
    <citation type="submission" date="2015-01" db="EMBL/GenBank/DDBJ databases">
        <title>The Genome Sequence of Fonsecaea pedrosoi CBS 271.37.</title>
        <authorList>
            <consortium name="The Broad Institute Genomics Platform"/>
            <person name="Cuomo C."/>
            <person name="de Hoog S."/>
            <person name="Gorbushina A."/>
            <person name="Stielow B."/>
            <person name="Teixiera M."/>
            <person name="Abouelleil A."/>
            <person name="Chapman S.B."/>
            <person name="Priest M."/>
            <person name="Young S.K."/>
            <person name="Wortman J."/>
            <person name="Nusbaum C."/>
            <person name="Birren B."/>
        </authorList>
    </citation>
    <scope>NUCLEOTIDE SEQUENCE [LARGE SCALE GENOMIC DNA]</scope>
    <source>
        <strain evidence="2 3">CBS 271.37</strain>
    </source>
</reference>
<dbReference type="HOGENOM" id="CLU_043829_0_0_1"/>